<dbReference type="PANTHER" id="PTHR23407:SF1">
    <property type="entry name" value="5-FORMYLTETRAHYDROFOLATE CYCLO-LIGASE"/>
    <property type="match status" value="1"/>
</dbReference>
<accession>A0A292PSB0</accession>
<dbReference type="GO" id="GO:0005739">
    <property type="term" value="C:mitochondrion"/>
    <property type="evidence" value="ECO:0007669"/>
    <property type="project" value="TreeGrafter"/>
</dbReference>
<evidence type="ECO:0000256" key="5">
    <source>
        <dbReference type="ARBA" id="ARBA00038966"/>
    </source>
</evidence>
<evidence type="ECO:0000256" key="1">
    <source>
        <dbReference type="ARBA" id="ARBA00010638"/>
    </source>
</evidence>
<dbReference type="GO" id="GO:0035999">
    <property type="term" value="P:tetrahydrofolate interconversion"/>
    <property type="evidence" value="ECO:0007669"/>
    <property type="project" value="TreeGrafter"/>
</dbReference>
<dbReference type="EMBL" id="LN891079">
    <property type="protein sequence ID" value="CUS09508.1"/>
    <property type="molecule type" value="Genomic_DNA"/>
</dbReference>
<keyword evidence="3 6" id="KW-0067">ATP-binding</keyword>
<keyword evidence="8" id="KW-1185">Reference proteome</keyword>
<comment type="catalytic activity">
    <reaction evidence="4">
        <text>(6S)-5-formyl-5,6,7,8-tetrahydrofolate + ATP = (6R)-5,10-methenyltetrahydrofolate + ADP + phosphate</text>
        <dbReference type="Rhea" id="RHEA:10488"/>
        <dbReference type="ChEBI" id="CHEBI:30616"/>
        <dbReference type="ChEBI" id="CHEBI:43474"/>
        <dbReference type="ChEBI" id="CHEBI:57455"/>
        <dbReference type="ChEBI" id="CHEBI:57457"/>
        <dbReference type="ChEBI" id="CHEBI:456216"/>
        <dbReference type="EC" id="6.3.3.2"/>
    </reaction>
</comment>
<dbReference type="InterPro" id="IPR002698">
    <property type="entry name" value="FTHF_cligase"/>
</dbReference>
<dbReference type="Pfam" id="PF01812">
    <property type="entry name" value="5-FTHF_cyc-lig"/>
    <property type="match status" value="1"/>
</dbReference>
<dbReference type="AlphaFoldDB" id="A0A292PSB0"/>
<keyword evidence="2 6" id="KW-0547">Nucleotide-binding</keyword>
<evidence type="ECO:0000256" key="4">
    <source>
        <dbReference type="ARBA" id="ARBA00036539"/>
    </source>
</evidence>
<dbReference type="PANTHER" id="PTHR23407">
    <property type="entry name" value="ATPASE INHIBITOR/5-FORMYLTETRAHYDROFOLATE CYCLO-LIGASE"/>
    <property type="match status" value="1"/>
</dbReference>
<dbReference type="PIRSF" id="PIRSF006806">
    <property type="entry name" value="FTHF_cligase"/>
    <property type="match status" value="1"/>
</dbReference>
<sequence>MASGSALTLAKRNLRMAVKKTLSTISPESLAIQSQLCVDTLLSLPEYQSSRQVSVFLSMPAKEIDTSRIVEDGLESGKRLYVPYIYRQPPTQPALSDPASASSPPGLMDMLSLHSLADYRSFKPDKWGIPTIPNGSISTRHNCLECEESVPDLIVMPGVAFDEGFKRLGHGKGYYDYFLARCEGVSDRDGVKRKGRMPILVALALKEQLFEDGTVPVDVSDWPMDVIISGDGRLLRR</sequence>
<dbReference type="EC" id="6.3.3.2" evidence="5"/>
<dbReference type="InterPro" id="IPR024185">
    <property type="entry name" value="FTHF_cligase-like_sf"/>
</dbReference>
<dbReference type="GO" id="GO:0009396">
    <property type="term" value="P:folic acid-containing compound biosynthetic process"/>
    <property type="evidence" value="ECO:0007669"/>
    <property type="project" value="TreeGrafter"/>
</dbReference>
<feature type="binding site" evidence="6">
    <location>
        <position position="63"/>
    </location>
    <ligand>
        <name>substrate</name>
    </ligand>
</feature>
<evidence type="ECO:0000313" key="7">
    <source>
        <dbReference type="EMBL" id="CUS09508.1"/>
    </source>
</evidence>
<evidence type="ECO:0000256" key="6">
    <source>
        <dbReference type="PIRSR" id="PIRSR006806-1"/>
    </source>
</evidence>
<protein>
    <recommendedName>
        <fullName evidence="5">5-formyltetrahydrofolate cyclo-ligase</fullName>
        <ecNumber evidence="5">6.3.3.2</ecNumber>
    </recommendedName>
</protein>
<dbReference type="GO" id="GO:0030272">
    <property type="term" value="F:5-formyltetrahydrofolate cyclo-ligase activity"/>
    <property type="evidence" value="ECO:0007669"/>
    <property type="project" value="UniProtKB-EC"/>
</dbReference>
<evidence type="ECO:0000313" key="8">
    <source>
        <dbReference type="Proteomes" id="UP001412239"/>
    </source>
</evidence>
<dbReference type="Gene3D" id="3.40.50.10420">
    <property type="entry name" value="NagB/RpiA/CoA transferase-like"/>
    <property type="match status" value="1"/>
</dbReference>
<evidence type="ECO:0000256" key="3">
    <source>
        <dbReference type="ARBA" id="ARBA00022840"/>
    </source>
</evidence>
<dbReference type="InterPro" id="IPR037171">
    <property type="entry name" value="NagB/RpiA_transferase-like"/>
</dbReference>
<dbReference type="SUPFAM" id="SSF100950">
    <property type="entry name" value="NagB/RpiA/CoA transferase-like"/>
    <property type="match status" value="1"/>
</dbReference>
<comment type="similarity">
    <text evidence="1">Belongs to the 5-formyltetrahydrofolate cyclo-ligase family.</text>
</comment>
<proteinExistence type="inferred from homology"/>
<name>A0A292PSB0_9PEZI</name>
<gene>
    <name evidence="7" type="ORF">GSTUAT00006381001</name>
</gene>
<organism evidence="7 8">
    <name type="scientific">Tuber aestivum</name>
    <name type="common">summer truffle</name>
    <dbReference type="NCBI Taxonomy" id="59557"/>
    <lineage>
        <taxon>Eukaryota</taxon>
        <taxon>Fungi</taxon>
        <taxon>Dikarya</taxon>
        <taxon>Ascomycota</taxon>
        <taxon>Pezizomycotina</taxon>
        <taxon>Pezizomycetes</taxon>
        <taxon>Pezizales</taxon>
        <taxon>Tuberaceae</taxon>
        <taxon>Tuber</taxon>
    </lineage>
</organism>
<dbReference type="GO" id="GO:0005524">
    <property type="term" value="F:ATP binding"/>
    <property type="evidence" value="ECO:0007669"/>
    <property type="project" value="UniProtKB-KW"/>
</dbReference>
<reference evidence="7" key="1">
    <citation type="submission" date="2015-10" db="EMBL/GenBank/DDBJ databases">
        <authorList>
            <person name="Regsiter A."/>
            <person name="william w."/>
        </authorList>
    </citation>
    <scope>NUCLEOTIDE SEQUENCE</scope>
    <source>
        <strain evidence="7">Montdore</strain>
    </source>
</reference>
<feature type="binding site" evidence="6">
    <location>
        <begin position="11"/>
        <end position="15"/>
    </location>
    <ligand>
        <name>ATP</name>
        <dbReference type="ChEBI" id="CHEBI:30616"/>
    </ligand>
</feature>
<dbReference type="Proteomes" id="UP001412239">
    <property type="component" value="Unassembled WGS sequence"/>
</dbReference>
<evidence type="ECO:0000256" key="2">
    <source>
        <dbReference type="ARBA" id="ARBA00022741"/>
    </source>
</evidence>
<feature type="binding site" evidence="6">
    <location>
        <begin position="167"/>
        <end position="175"/>
    </location>
    <ligand>
        <name>ATP</name>
        <dbReference type="ChEBI" id="CHEBI:30616"/>
    </ligand>
</feature>
<feature type="binding site" evidence="6">
    <location>
        <position position="57"/>
    </location>
    <ligand>
        <name>substrate</name>
    </ligand>
</feature>